<feature type="chain" id="PRO_5042010015" evidence="1">
    <location>
        <begin position="24"/>
        <end position="873"/>
    </location>
</feature>
<dbReference type="SUPFAM" id="SSF102588">
    <property type="entry name" value="LmbE-like"/>
    <property type="match status" value="1"/>
</dbReference>
<feature type="domain" description="Alpha-galactosidase NEW3" evidence="2">
    <location>
        <begin position="400"/>
        <end position="463"/>
    </location>
</feature>
<reference evidence="3 4" key="1">
    <citation type="submission" date="2020-01" db="EMBL/GenBank/DDBJ databases">
        <title>Genomes assembled from Gulf of Kutch pelagic sediment metagenomes.</title>
        <authorList>
            <person name="Chandrashekar M."/>
            <person name="Mahajan M.S."/>
            <person name="Dave K.J."/>
            <person name="Vatsa P."/>
            <person name="Nathani N.M."/>
        </authorList>
    </citation>
    <scope>NUCLEOTIDE SEQUENCE [LARGE SCALE GENOMIC DNA]</scope>
    <source>
        <strain evidence="3">KS3-K002</strain>
    </source>
</reference>
<evidence type="ECO:0000259" key="2">
    <source>
        <dbReference type="Pfam" id="PF10633"/>
    </source>
</evidence>
<evidence type="ECO:0000313" key="4">
    <source>
        <dbReference type="Proteomes" id="UP000702544"/>
    </source>
</evidence>
<accession>A0AAE5CBW0</accession>
<dbReference type="InterPro" id="IPR024078">
    <property type="entry name" value="LmbE-like_dom_sf"/>
</dbReference>
<dbReference type="PANTHER" id="PTHR12993">
    <property type="entry name" value="N-ACETYLGLUCOSAMINYL-PHOSPHATIDYLINOSITOL DE-N-ACETYLASE-RELATED"/>
    <property type="match status" value="1"/>
</dbReference>
<dbReference type="Proteomes" id="UP000702544">
    <property type="component" value="Unassembled WGS sequence"/>
</dbReference>
<dbReference type="InterPro" id="IPR029062">
    <property type="entry name" value="Class_I_gatase-like"/>
</dbReference>
<dbReference type="GO" id="GO:0016811">
    <property type="term" value="F:hydrolase activity, acting on carbon-nitrogen (but not peptide) bonds, in linear amides"/>
    <property type="evidence" value="ECO:0007669"/>
    <property type="project" value="TreeGrafter"/>
</dbReference>
<dbReference type="Gene3D" id="2.60.40.10">
    <property type="entry name" value="Immunoglobulins"/>
    <property type="match status" value="1"/>
</dbReference>
<evidence type="ECO:0000256" key="1">
    <source>
        <dbReference type="SAM" id="SignalP"/>
    </source>
</evidence>
<dbReference type="InterPro" id="IPR018905">
    <property type="entry name" value="A-galactase_NEW3"/>
</dbReference>
<dbReference type="EMBL" id="JAACAK010000049">
    <property type="protein sequence ID" value="NIR74910.1"/>
    <property type="molecule type" value="Genomic_DNA"/>
</dbReference>
<dbReference type="Gene3D" id="3.40.50.10320">
    <property type="entry name" value="LmbE-like"/>
    <property type="match status" value="1"/>
</dbReference>
<sequence>MTFRQLTGSVAALPILLSVAADAPAQADAARAAGAVDTEHGIIAVARELRGLGSIKRVLVIGAHPDDEDSALLAVLERGMGADAAYLSLTRGEGGQNLIGSELGVALGLLRTEELLAARRIDGAEQYFTRAYDFGYSKSADETFRFWPRDSLLADVVLAIRRFRPQVIVTIFSGTPRDGHGQHRAAGMLAREAYEVAGDPGRFGDLGLAPWNPSKLYRSTRFDSAATTLTVETGRLDMLYGRSYHQMAMAARSQHRSQDMGRIEGLGPQETRLQLLESRVDVPEDESSLFDGIDTTLVGRLEAIRDRGLRGQLAELLTGYGAHLRAAREALGRTATPELETHLATALATVRRAREATARAGDEAELLRFALGVDEAKLETALAEAAGVIVGAFADDDLLVPGQRLAVEVAVWNAGQRPVELGSLSLETPAGWEVEPLDGPEARLAPASLRRLRYRIAVPAAAAISRPYYLQEPRAGALYRWPDDTPERGRPRGTPPIRAELDVSIAGQQVRRRVEVVYRFADQARGEIRRRLAVVPAVGVSLEPRTAVLPLGSGRTLAFGVTLRGEAPDGASGRLRLEAPGGWTVAPSAVEFDLDAPGATASFDFAVEAPDSQAAGAYRLQAVAESGGRRYTSGYTFIDYDHVRRSLMFSNAEAEVEAFDVIADTSQRVAYVAGAARRNVVTGITSLGLPVDVLTGREVETRDLSRYEVIVIGPRAYETNPALVAANGRYLEWTRRGGTLIVQYQQYGFFRGGLAPYPLRARFPHDRVSDEGAPVNVLVPDHPLFNRPNRIDSRDFEGWVQERGLYFASEWDERYQPLLETADPGEEARRGGLLVARYGDGLYVYTGLSLFRQLPAGVPGAYRLLANLLSLAS</sequence>
<comment type="caution">
    <text evidence="3">The sequence shown here is derived from an EMBL/GenBank/DDBJ whole genome shotgun (WGS) entry which is preliminary data.</text>
</comment>
<protein>
    <submittedName>
        <fullName evidence="3">PIG-L family deacetylase</fullName>
    </submittedName>
</protein>
<dbReference type="Gene3D" id="3.40.50.880">
    <property type="match status" value="1"/>
</dbReference>
<gene>
    <name evidence="3" type="ORF">GWO12_07320</name>
</gene>
<feature type="domain" description="Alpha-galactosidase NEW3" evidence="2">
    <location>
        <begin position="571"/>
        <end position="625"/>
    </location>
</feature>
<dbReference type="PANTHER" id="PTHR12993:SF11">
    <property type="entry name" value="N-ACETYLGLUCOSAMINYL-PHOSPHATIDYLINOSITOL DE-N-ACETYLASE"/>
    <property type="match status" value="1"/>
</dbReference>
<dbReference type="Pfam" id="PF10633">
    <property type="entry name" value="NPCBM_assoc"/>
    <property type="match status" value="2"/>
</dbReference>
<proteinExistence type="predicted"/>
<name>A0AAE5CBW0_9BACT</name>
<organism evidence="3 4">
    <name type="scientific">Candidatus Kutchimonas denitrificans</name>
    <dbReference type="NCBI Taxonomy" id="3056748"/>
    <lineage>
        <taxon>Bacteria</taxon>
        <taxon>Pseudomonadati</taxon>
        <taxon>Gemmatimonadota</taxon>
        <taxon>Gemmatimonadia</taxon>
        <taxon>Candidatus Palauibacterales</taxon>
        <taxon>Candidatus Palauibacteraceae</taxon>
        <taxon>Candidatus Kutchimonas</taxon>
    </lineage>
</organism>
<feature type="signal peptide" evidence="1">
    <location>
        <begin position="1"/>
        <end position="23"/>
    </location>
</feature>
<dbReference type="AlphaFoldDB" id="A0AAE5CBW0"/>
<evidence type="ECO:0000313" key="3">
    <source>
        <dbReference type="EMBL" id="NIR74910.1"/>
    </source>
</evidence>
<keyword evidence="1" id="KW-0732">Signal</keyword>
<dbReference type="InterPro" id="IPR013783">
    <property type="entry name" value="Ig-like_fold"/>
</dbReference>
<dbReference type="InterPro" id="IPR003737">
    <property type="entry name" value="GlcNAc_PI_deacetylase-related"/>
</dbReference>
<dbReference type="SUPFAM" id="SSF52317">
    <property type="entry name" value="Class I glutamine amidotransferase-like"/>
    <property type="match status" value="1"/>
</dbReference>
<dbReference type="Pfam" id="PF02585">
    <property type="entry name" value="PIG-L"/>
    <property type="match status" value="1"/>
</dbReference>